<dbReference type="InterPro" id="IPR015424">
    <property type="entry name" value="PyrdxlP-dep_Trfase"/>
</dbReference>
<dbReference type="InterPro" id="IPR020578">
    <property type="entry name" value="Aminotrans_V_PyrdxlP_BS"/>
</dbReference>
<evidence type="ECO:0000256" key="3">
    <source>
        <dbReference type="ARBA" id="ARBA00022898"/>
    </source>
</evidence>
<evidence type="ECO:0000256" key="8">
    <source>
        <dbReference type="SAM" id="MobiDB-lite"/>
    </source>
</evidence>
<dbReference type="SUPFAM" id="SSF53383">
    <property type="entry name" value="PLP-dependent transferases"/>
    <property type="match status" value="1"/>
</dbReference>
<evidence type="ECO:0000256" key="2">
    <source>
        <dbReference type="ARBA" id="ARBA00009236"/>
    </source>
</evidence>
<dbReference type="Proteomes" id="UP000525389">
    <property type="component" value="Unassembled WGS sequence"/>
</dbReference>
<organism evidence="10 11">
    <name type="scientific">Deinococcus budaensis</name>
    <dbReference type="NCBI Taxonomy" id="1665626"/>
    <lineage>
        <taxon>Bacteria</taxon>
        <taxon>Thermotogati</taxon>
        <taxon>Deinococcota</taxon>
        <taxon>Deinococci</taxon>
        <taxon>Deinococcales</taxon>
        <taxon>Deinococcaceae</taxon>
        <taxon>Deinococcus</taxon>
    </lineage>
</organism>
<dbReference type="GO" id="GO:0019265">
    <property type="term" value="P:glycine biosynthetic process, by transamination of glyoxylate"/>
    <property type="evidence" value="ECO:0007669"/>
    <property type="project" value="TreeGrafter"/>
</dbReference>
<keyword evidence="3 5" id="KW-0663">Pyridoxal phosphate</keyword>
<keyword evidence="10" id="KW-0032">Aminotransferase</keyword>
<keyword evidence="11" id="KW-1185">Reference proteome</keyword>
<dbReference type="PROSITE" id="PS00595">
    <property type="entry name" value="AA_TRANSFER_CLASS_5"/>
    <property type="match status" value="1"/>
</dbReference>
<comment type="similarity">
    <text evidence="2 6">Belongs to the class-V pyridoxal-phosphate-dependent aminotransferase family.</text>
</comment>
<feature type="binding site" evidence="4">
    <location>
        <position position="350"/>
    </location>
    <ligand>
        <name>substrate</name>
    </ligand>
</feature>
<dbReference type="InterPro" id="IPR000192">
    <property type="entry name" value="Aminotrans_V_dom"/>
</dbReference>
<dbReference type="RefSeq" id="WP_184025838.1">
    <property type="nucleotide sequence ID" value="NZ_JACHFN010000002.1"/>
</dbReference>
<dbReference type="AlphaFoldDB" id="A0A7W8GD81"/>
<evidence type="ECO:0000313" key="10">
    <source>
        <dbReference type="EMBL" id="MBB5233427.1"/>
    </source>
</evidence>
<comment type="caution">
    <text evidence="10">The sequence shown here is derived from an EMBL/GenBank/DDBJ whole genome shotgun (WGS) entry which is preliminary data.</text>
</comment>
<dbReference type="GO" id="GO:0004760">
    <property type="term" value="F:L-serine-pyruvate transaminase activity"/>
    <property type="evidence" value="ECO:0007669"/>
    <property type="project" value="TreeGrafter"/>
</dbReference>
<dbReference type="PANTHER" id="PTHR21152">
    <property type="entry name" value="AMINOTRANSFERASE CLASS V"/>
    <property type="match status" value="1"/>
</dbReference>
<evidence type="ECO:0000256" key="6">
    <source>
        <dbReference type="RuleBase" id="RU004075"/>
    </source>
</evidence>
<feature type="modified residue" description="N6-(pyridoxal phosphate)lysine" evidence="5">
    <location>
        <position position="209"/>
    </location>
</feature>
<dbReference type="PANTHER" id="PTHR21152:SF40">
    <property type="entry name" value="ALANINE--GLYOXYLATE AMINOTRANSFERASE"/>
    <property type="match status" value="1"/>
</dbReference>
<comment type="cofactor">
    <cofactor evidence="1 5 7">
        <name>pyridoxal 5'-phosphate</name>
        <dbReference type="ChEBI" id="CHEBI:597326"/>
    </cofactor>
</comment>
<evidence type="ECO:0000313" key="11">
    <source>
        <dbReference type="Proteomes" id="UP000525389"/>
    </source>
</evidence>
<evidence type="ECO:0000256" key="5">
    <source>
        <dbReference type="PIRSR" id="PIRSR000524-50"/>
    </source>
</evidence>
<dbReference type="InterPro" id="IPR024169">
    <property type="entry name" value="SP_NH2Trfase/AEP_transaminase"/>
</dbReference>
<dbReference type="Gene3D" id="3.40.640.10">
    <property type="entry name" value="Type I PLP-dependent aspartate aminotransferase-like (Major domain)"/>
    <property type="match status" value="1"/>
</dbReference>
<keyword evidence="10" id="KW-0808">Transferase</keyword>
<gene>
    <name evidence="10" type="ORF">HNQ09_000844</name>
</gene>
<dbReference type="PIRSF" id="PIRSF000524">
    <property type="entry name" value="SPT"/>
    <property type="match status" value="1"/>
</dbReference>
<accession>A0A7W8GD81</accession>
<sequence length="403" mass="42217">MTDLPHRAAPGDPGRDAHLPLNRARLIAPGPVEVEPRVLLELARPQPHHRSPEGIEALAQARAKLTRLLGAPYDAVITTSSGTGAFEGALVSLTPEGGKVVNAQAGKFSERWGEMAQRLGYGTTLVARPWGELLDPQEVADACVGAHTLLVTHSETSTGALHDLAAITRAAKAQNPGLIVIADCITSYGVAELRPAEWGVDVVVSGSQKGTATPPGLGFVLFSPEVQARLLPATGRGFYLDLTRELKGQQAGNTPQTPAINLIFALSLALDRLLSVPLEVLWAEKRRQADALIAAGTALGAPAWAARTTPAVAVLRPPAPLTGRQVASRLAEMGQRALPGQAPFEDTVFRVSTLGYADRYDALGIAGILENCFTDLGVPFRRGAAVSAAWQALAPQGQATGVG</sequence>
<feature type="domain" description="Aminotransferase class V" evidence="9">
    <location>
        <begin position="47"/>
        <end position="292"/>
    </location>
</feature>
<evidence type="ECO:0000256" key="4">
    <source>
        <dbReference type="PIRSR" id="PIRSR000524-1"/>
    </source>
</evidence>
<dbReference type="InterPro" id="IPR015421">
    <property type="entry name" value="PyrdxlP-dep_Trfase_major"/>
</dbReference>
<dbReference type="Pfam" id="PF00266">
    <property type="entry name" value="Aminotran_5"/>
    <property type="match status" value="1"/>
</dbReference>
<evidence type="ECO:0000256" key="1">
    <source>
        <dbReference type="ARBA" id="ARBA00001933"/>
    </source>
</evidence>
<dbReference type="InterPro" id="IPR015422">
    <property type="entry name" value="PyrdxlP-dep_Trfase_small"/>
</dbReference>
<dbReference type="Gene3D" id="3.90.1150.10">
    <property type="entry name" value="Aspartate Aminotransferase, domain 1"/>
    <property type="match status" value="1"/>
</dbReference>
<dbReference type="EMBL" id="JACHFN010000002">
    <property type="protein sequence ID" value="MBB5233427.1"/>
    <property type="molecule type" value="Genomic_DNA"/>
</dbReference>
<evidence type="ECO:0000259" key="9">
    <source>
        <dbReference type="Pfam" id="PF00266"/>
    </source>
</evidence>
<name>A0A7W8GD81_9DEIO</name>
<evidence type="ECO:0000256" key="7">
    <source>
        <dbReference type="RuleBase" id="RU004504"/>
    </source>
</evidence>
<feature type="region of interest" description="Disordered" evidence="8">
    <location>
        <begin position="1"/>
        <end position="21"/>
    </location>
</feature>
<proteinExistence type="inferred from homology"/>
<dbReference type="GO" id="GO:0008453">
    <property type="term" value="F:alanine-glyoxylate transaminase activity"/>
    <property type="evidence" value="ECO:0007669"/>
    <property type="project" value="TreeGrafter"/>
</dbReference>
<protein>
    <submittedName>
        <fullName evidence="10">Aspartate aminotransferase-like enzyme</fullName>
    </submittedName>
</protein>
<reference evidence="10 11" key="1">
    <citation type="submission" date="2020-08" db="EMBL/GenBank/DDBJ databases">
        <title>Genomic Encyclopedia of Type Strains, Phase IV (KMG-IV): sequencing the most valuable type-strain genomes for metagenomic binning, comparative biology and taxonomic classification.</title>
        <authorList>
            <person name="Goeker M."/>
        </authorList>
    </citation>
    <scope>NUCLEOTIDE SEQUENCE [LARGE SCALE GENOMIC DNA]</scope>
    <source>
        <strain evidence="10 11">DSM 101791</strain>
    </source>
</reference>